<dbReference type="RefSeq" id="WP_203936313.1">
    <property type="nucleotide sequence ID" value="NZ_BAAAGJ010000005.1"/>
</dbReference>
<gene>
    <name evidence="2" type="ORF">Sya03_03260</name>
</gene>
<reference evidence="2" key="1">
    <citation type="submission" date="2021-01" db="EMBL/GenBank/DDBJ databases">
        <title>Whole genome shotgun sequence of Spirilliplanes yamanashiensis NBRC 15828.</title>
        <authorList>
            <person name="Komaki H."/>
            <person name="Tamura T."/>
        </authorList>
    </citation>
    <scope>NUCLEOTIDE SEQUENCE</scope>
    <source>
        <strain evidence="2">NBRC 15828</strain>
    </source>
</reference>
<dbReference type="Proteomes" id="UP000652013">
    <property type="component" value="Unassembled WGS sequence"/>
</dbReference>
<name>A0A8J4DGN6_9ACTN</name>
<dbReference type="EMBL" id="BOOY01000002">
    <property type="protein sequence ID" value="GIJ00974.1"/>
    <property type="molecule type" value="Genomic_DNA"/>
</dbReference>
<sequence length="163" mass="16853">MRDIHRRTILIGGIVAILAVALNAGVVWAFWRLDGTTSTTVKAGRAVELAVTGTTAADAPLFPGGTTALSVTIENPNAFPIVIDTVAPGPERSVADEAHRKAGCRVTGVAVARRVNAVSWRVEGDSTATFTLPRGVTMTNRSDSACQGATFTIPLQVSGASAP</sequence>
<evidence type="ECO:0000313" key="2">
    <source>
        <dbReference type="EMBL" id="GIJ00974.1"/>
    </source>
</evidence>
<protein>
    <submittedName>
        <fullName evidence="2">Uncharacterized protein</fullName>
    </submittedName>
</protein>
<evidence type="ECO:0000256" key="1">
    <source>
        <dbReference type="SAM" id="Phobius"/>
    </source>
</evidence>
<organism evidence="2 3">
    <name type="scientific">Spirilliplanes yamanashiensis</name>
    <dbReference type="NCBI Taxonomy" id="42233"/>
    <lineage>
        <taxon>Bacteria</taxon>
        <taxon>Bacillati</taxon>
        <taxon>Actinomycetota</taxon>
        <taxon>Actinomycetes</taxon>
        <taxon>Micromonosporales</taxon>
        <taxon>Micromonosporaceae</taxon>
        <taxon>Spirilliplanes</taxon>
    </lineage>
</organism>
<dbReference type="AlphaFoldDB" id="A0A8J4DGN6"/>
<evidence type="ECO:0000313" key="3">
    <source>
        <dbReference type="Proteomes" id="UP000652013"/>
    </source>
</evidence>
<keyword evidence="1" id="KW-1133">Transmembrane helix</keyword>
<comment type="caution">
    <text evidence="2">The sequence shown here is derived from an EMBL/GenBank/DDBJ whole genome shotgun (WGS) entry which is preliminary data.</text>
</comment>
<feature type="transmembrane region" description="Helical" evidence="1">
    <location>
        <begin position="9"/>
        <end position="31"/>
    </location>
</feature>
<keyword evidence="1" id="KW-0812">Transmembrane</keyword>
<keyword evidence="3" id="KW-1185">Reference proteome</keyword>
<accession>A0A8J4DGN6</accession>
<keyword evidence="1" id="KW-0472">Membrane</keyword>
<proteinExistence type="predicted"/>